<comment type="caution">
    <text evidence="6">The sequence shown here is derived from an EMBL/GenBank/DDBJ whole genome shotgun (WGS) entry which is preliminary data.</text>
</comment>
<gene>
    <name evidence="6" type="ORF">HOC_13479</name>
</gene>
<evidence type="ECO:0000256" key="5">
    <source>
        <dbReference type="ARBA" id="ARBA00047942"/>
    </source>
</evidence>
<dbReference type="PANTHER" id="PTHR33841:SF5">
    <property type="entry name" value="DNA METHYLASE (MODIFICATION METHYLASE) (METHYLTRANSFERASE)-RELATED"/>
    <property type="match status" value="1"/>
</dbReference>
<evidence type="ECO:0000313" key="6">
    <source>
        <dbReference type="EMBL" id="KDA01786.1"/>
    </source>
</evidence>
<dbReference type="EC" id="2.1.1.72" evidence="1"/>
<reference evidence="6 7" key="1">
    <citation type="journal article" date="2014" name="Antonie Van Leeuwenhoek">
        <title>Hyphomonas beringensis sp. nov. and Hyphomonas chukchiensis sp. nov., isolated from surface seawater of the Bering Sea and Chukchi Sea.</title>
        <authorList>
            <person name="Li C."/>
            <person name="Lai Q."/>
            <person name="Li G."/>
            <person name="Dong C."/>
            <person name="Wang J."/>
            <person name="Liao Y."/>
            <person name="Shao Z."/>
        </authorList>
    </citation>
    <scope>NUCLEOTIDE SEQUENCE [LARGE SCALE GENOMIC DNA]</scope>
    <source>
        <strain evidence="6 7">SCH89</strain>
    </source>
</reference>
<keyword evidence="2" id="KW-0489">Methyltransferase</keyword>
<dbReference type="eggNOG" id="COG0286">
    <property type="taxonomic scope" value="Bacteria"/>
</dbReference>
<name>A0A059G4Q0_9PROT</name>
<keyword evidence="7" id="KW-1185">Reference proteome</keyword>
<dbReference type="Gene3D" id="3.40.50.150">
    <property type="entry name" value="Vaccinia Virus protein VP39"/>
    <property type="match status" value="1"/>
</dbReference>
<dbReference type="GO" id="GO:0032259">
    <property type="term" value="P:methylation"/>
    <property type="evidence" value="ECO:0007669"/>
    <property type="project" value="UniProtKB-KW"/>
</dbReference>
<dbReference type="SUPFAM" id="SSF53335">
    <property type="entry name" value="S-adenosyl-L-methionine-dependent methyltransferases"/>
    <property type="match status" value="1"/>
</dbReference>
<comment type="catalytic activity">
    <reaction evidence="5">
        <text>a 2'-deoxyadenosine in DNA + S-adenosyl-L-methionine = an N(6)-methyl-2'-deoxyadenosine in DNA + S-adenosyl-L-homocysteine + H(+)</text>
        <dbReference type="Rhea" id="RHEA:15197"/>
        <dbReference type="Rhea" id="RHEA-COMP:12418"/>
        <dbReference type="Rhea" id="RHEA-COMP:12419"/>
        <dbReference type="ChEBI" id="CHEBI:15378"/>
        <dbReference type="ChEBI" id="CHEBI:57856"/>
        <dbReference type="ChEBI" id="CHEBI:59789"/>
        <dbReference type="ChEBI" id="CHEBI:90615"/>
        <dbReference type="ChEBI" id="CHEBI:90616"/>
        <dbReference type="EC" id="2.1.1.72"/>
    </reaction>
</comment>
<organism evidence="6 7">
    <name type="scientific">Hyphomonas oceanitis SCH89</name>
    <dbReference type="NCBI Taxonomy" id="1280953"/>
    <lineage>
        <taxon>Bacteria</taxon>
        <taxon>Pseudomonadati</taxon>
        <taxon>Pseudomonadota</taxon>
        <taxon>Alphaproteobacteria</taxon>
        <taxon>Hyphomonadales</taxon>
        <taxon>Hyphomonadaceae</taxon>
        <taxon>Hyphomonas</taxon>
    </lineage>
</organism>
<keyword evidence="3" id="KW-0808">Transferase</keyword>
<dbReference type="InterPro" id="IPR050953">
    <property type="entry name" value="N4_N6_ade-DNA_methylase"/>
</dbReference>
<dbReference type="EMBL" id="ARYL01000021">
    <property type="protein sequence ID" value="KDA01786.1"/>
    <property type="molecule type" value="Genomic_DNA"/>
</dbReference>
<dbReference type="Proteomes" id="UP000024942">
    <property type="component" value="Unassembled WGS sequence"/>
</dbReference>
<evidence type="ECO:0000313" key="7">
    <source>
        <dbReference type="Proteomes" id="UP000024942"/>
    </source>
</evidence>
<dbReference type="PATRIC" id="fig|1280953.3.peg.2713"/>
<evidence type="ECO:0000256" key="1">
    <source>
        <dbReference type="ARBA" id="ARBA00011900"/>
    </source>
</evidence>
<dbReference type="PANTHER" id="PTHR33841">
    <property type="entry name" value="DNA METHYLTRANSFERASE YEEA-RELATED"/>
    <property type="match status" value="1"/>
</dbReference>
<evidence type="ECO:0000256" key="2">
    <source>
        <dbReference type="ARBA" id="ARBA00022603"/>
    </source>
</evidence>
<evidence type="ECO:0000256" key="3">
    <source>
        <dbReference type="ARBA" id="ARBA00022679"/>
    </source>
</evidence>
<dbReference type="GO" id="GO:0009007">
    <property type="term" value="F:site-specific DNA-methyltransferase (adenine-specific) activity"/>
    <property type="evidence" value="ECO:0007669"/>
    <property type="project" value="UniProtKB-EC"/>
</dbReference>
<keyword evidence="4" id="KW-0949">S-adenosyl-L-methionine</keyword>
<dbReference type="InterPro" id="IPR029063">
    <property type="entry name" value="SAM-dependent_MTases_sf"/>
</dbReference>
<evidence type="ECO:0000256" key="4">
    <source>
        <dbReference type="ARBA" id="ARBA00022691"/>
    </source>
</evidence>
<dbReference type="AlphaFoldDB" id="A0A059G4Q0"/>
<dbReference type="STRING" id="1280953.HOC_13479"/>
<sequence>MAFVARALSALKPGGTIGALMPNSVLTLQSAQKWREWLVDEADIRFLGSLGDYGLFSYAMVQVAAVVMTKPMNGAPRSEMTKVLVAANEADSTSFALRQLRKHSGIDAAPVYDPEFRIFSIRRDNFSNSTTWNMTSPRTAKQLDRLSQRLGILSVGELFHVRQGVRTGFNAAFLLKTDEVNQLPKKERQWFKPAATNDSIIDGELLDLFSVFYPYSNDGLSLNTEADLAQAVPTYSTHYLIPNKERLSNRAGHLRANRSDWWGLSERRATWSLDRTPRIISKYFGGPGGFALDLNANWIVVQGFAWFPMWDTDITDQTMETVLSTEHILSAYSAIFNSRSFHKLMSHFSPHVAGGQFDLSPRYVNAIPLPDLQSLATGMQSGRLISLLAELGSKPNPGSTSWMLKTDRLVCDLYGLDLNDLD</sequence>
<accession>A0A059G4Q0</accession>
<proteinExistence type="predicted"/>
<protein>
    <recommendedName>
        <fullName evidence="1">site-specific DNA-methyltransferase (adenine-specific)</fullName>
        <ecNumber evidence="1">2.1.1.72</ecNumber>
    </recommendedName>
</protein>